<dbReference type="PROSITE" id="PS00262">
    <property type="entry name" value="INSULIN"/>
    <property type="match status" value="1"/>
</dbReference>
<dbReference type="SMART" id="SM00078">
    <property type="entry name" value="IlGF"/>
    <property type="match status" value="1"/>
</dbReference>
<feature type="chain" id="PRO_5010155235" description="Insulin-like domain-containing protein" evidence="6">
    <location>
        <begin position="33"/>
        <end position="127"/>
    </location>
</feature>
<dbReference type="SUPFAM" id="SSF56994">
    <property type="entry name" value="Insulin-like"/>
    <property type="match status" value="1"/>
</dbReference>
<dbReference type="VEuPathDB" id="VectorBase:ADAR2_003506"/>
<evidence type="ECO:0000259" key="7">
    <source>
        <dbReference type="SMART" id="SM00078"/>
    </source>
</evidence>
<proteinExistence type="inferred from homology"/>
<comment type="subunit">
    <text evidence="2">Heterodimer of a B chain and an A chain linked by two disulfide bonds.</text>
</comment>
<reference evidence="9" key="4">
    <citation type="submission" date="2015-06" db="UniProtKB">
        <authorList>
            <consortium name="EnsemblMetazoa"/>
        </authorList>
    </citation>
    <scope>IDENTIFICATION</scope>
</reference>
<sequence length="127" mass="14246">MMQQMDTTRRCNMMAVPLCLLLMLGTVERVSASPKYCGKAFTDAMSFICDEYPSMHDVNKKAASFFQDTFDHSGTGLSFPIPARFRRVFQDAHPCCRLGCTMPELMSYCKVVSPDVAKALNTAEYYG</sequence>
<evidence type="ECO:0000256" key="5">
    <source>
        <dbReference type="ARBA" id="ARBA00023157"/>
    </source>
</evidence>
<keyword evidence="3" id="KW-0165">Cleavage on pair of basic residues</keyword>
<organism evidence="8">
    <name type="scientific">Anopheles darlingi</name>
    <name type="common">Mosquito</name>
    <dbReference type="NCBI Taxonomy" id="43151"/>
    <lineage>
        <taxon>Eukaryota</taxon>
        <taxon>Metazoa</taxon>
        <taxon>Ecdysozoa</taxon>
        <taxon>Arthropoda</taxon>
        <taxon>Hexapoda</taxon>
        <taxon>Insecta</taxon>
        <taxon>Pterygota</taxon>
        <taxon>Neoptera</taxon>
        <taxon>Endopterygota</taxon>
        <taxon>Diptera</taxon>
        <taxon>Nematocera</taxon>
        <taxon>Culicoidea</taxon>
        <taxon>Culicidae</taxon>
        <taxon>Anophelinae</taxon>
        <taxon>Anopheles</taxon>
    </lineage>
</organism>
<dbReference type="OMA" id="YCKVVAP"/>
<dbReference type="InterPro" id="IPR016179">
    <property type="entry name" value="Insulin-like"/>
</dbReference>
<evidence type="ECO:0000256" key="4">
    <source>
        <dbReference type="ARBA" id="ARBA00022729"/>
    </source>
</evidence>
<dbReference type="EnsemblMetazoa" id="ADAC006819-RA">
    <property type="protein sequence ID" value="ADAC006819-PA"/>
    <property type="gene ID" value="ADAC006819"/>
</dbReference>
<reference evidence="8" key="3">
    <citation type="journal article" date="2013" name="Nucleic Acids Res.">
        <title>The genome of Anopheles darlingi, the main neotropical malaria vector.</title>
        <authorList>
            <person name="Marinotti O."/>
            <person name="Cerqueira G.C."/>
            <person name="de Almeida L.G."/>
            <person name="Ferro M.I."/>
            <person name="Loreto E.L."/>
            <person name="Zaha A."/>
            <person name="Teixeira S.M."/>
            <person name="Wespiser A.R."/>
            <person name="Almeida E Silva A."/>
            <person name="Schlindwein A.D."/>
            <person name="Pacheco A.C."/>
            <person name="Silva A.L."/>
            <person name="Graveley B.R."/>
            <person name="Walenz B.P."/>
            <person name="Lima Bde A."/>
            <person name="Ribeiro C.A."/>
            <person name="Nunes-Silva C.G."/>
            <person name="de Carvalho C.R."/>
            <person name="Soares C.M."/>
            <person name="de Menezes C.B."/>
            <person name="Matiolli C."/>
            <person name="Caffrey D."/>
            <person name="Araujo D.A."/>
            <person name="de Oliveira D.M."/>
            <person name="Golenbock D."/>
            <person name="Grisard E.C."/>
            <person name="Fantinatti-Garboggini F."/>
            <person name="de Carvalho F.M."/>
            <person name="Barcellos F.G."/>
            <person name="Prosdocimi F."/>
            <person name="May G."/>
            <person name="Azevedo Junior G.M."/>
            <person name="Guimaraes G.M."/>
            <person name="Goldman G.H."/>
            <person name="Padilha I.Q."/>
            <person name="Batista Jda S."/>
            <person name="Ferro J.A."/>
            <person name="Ribeiro J.M."/>
            <person name="Fietto J.L."/>
            <person name="Dabbas K.M."/>
            <person name="Cerdeira L."/>
            <person name="Agnez-Lima L.F."/>
            <person name="Brocchi M."/>
            <person name="de Carvalho M.O."/>
            <person name="Teixeira Mde M."/>
            <person name="Diniz Maia Mde M."/>
            <person name="Goldman M.H."/>
            <person name="Cruz Schneider M.P."/>
            <person name="Felipe M.S."/>
            <person name="Hungria M."/>
            <person name="Nicolas M.F."/>
            <person name="Pereira M."/>
            <person name="Montes M.A."/>
            <person name="Cantao M.E."/>
            <person name="Vincentz M."/>
            <person name="Rafael M.S."/>
            <person name="Silverman N."/>
            <person name="Stoco P.H."/>
            <person name="Souza R.C."/>
            <person name="Vicentini R."/>
            <person name="Gazzinelli R.T."/>
            <person name="Neves Rde O."/>
            <person name="Silva R."/>
            <person name="Astolfi-Filho S."/>
            <person name="Maciel T.E."/>
            <person name="Urmenyi T.P."/>
            <person name="Tadei W.P."/>
            <person name="Camargo E.P."/>
            <person name="de Vasconcelos A.T."/>
        </authorList>
    </citation>
    <scope>NUCLEOTIDE SEQUENCE</scope>
</reference>
<dbReference type="GO" id="GO:0005179">
    <property type="term" value="F:hormone activity"/>
    <property type="evidence" value="ECO:0007669"/>
    <property type="project" value="InterPro"/>
</dbReference>
<accession>W5JBY2</accession>
<dbReference type="HOGENOM" id="CLU_1972301_0_0_1"/>
<dbReference type="VEuPathDB" id="VectorBase:ADAC006819"/>
<evidence type="ECO:0000256" key="2">
    <source>
        <dbReference type="ARBA" id="ARBA00011207"/>
    </source>
</evidence>
<keyword evidence="4 6" id="KW-0732">Signal</keyword>
<evidence type="ECO:0000313" key="8">
    <source>
        <dbReference type="EMBL" id="ETN61521.1"/>
    </source>
</evidence>
<keyword evidence="10" id="KW-1185">Reference proteome</keyword>
<evidence type="ECO:0000313" key="10">
    <source>
        <dbReference type="Proteomes" id="UP000000673"/>
    </source>
</evidence>
<keyword evidence="5" id="KW-1015">Disulfide bond</keyword>
<evidence type="ECO:0000256" key="3">
    <source>
        <dbReference type="ARBA" id="ARBA00022685"/>
    </source>
</evidence>
<name>W5JBY2_ANODA</name>
<dbReference type="EMBL" id="ADMH02001662">
    <property type="protein sequence ID" value="ETN61521.1"/>
    <property type="molecule type" value="Genomic_DNA"/>
</dbReference>
<dbReference type="PANTHER" id="PTHR13647">
    <property type="entry name" value="INSULIN-LIKE PEPTIDE 2-RELATED"/>
    <property type="match status" value="1"/>
</dbReference>
<dbReference type="InterPro" id="IPR036438">
    <property type="entry name" value="Insulin-like_sf"/>
</dbReference>
<feature type="signal peptide" evidence="6">
    <location>
        <begin position="1"/>
        <end position="32"/>
    </location>
</feature>
<reference evidence="8 10" key="1">
    <citation type="journal article" date="2010" name="BMC Genomics">
        <title>Combination of measures distinguishes pre-miRNAs from other stem-loops in the genome of the newly sequenced Anopheles darlingi.</title>
        <authorList>
            <person name="Mendes N.D."/>
            <person name="Freitas A.T."/>
            <person name="Vasconcelos A.T."/>
            <person name="Sagot M.F."/>
        </authorList>
    </citation>
    <scope>NUCLEOTIDE SEQUENCE</scope>
</reference>
<dbReference type="Gene3D" id="1.10.100.10">
    <property type="entry name" value="Insulin-like"/>
    <property type="match status" value="1"/>
</dbReference>
<protein>
    <recommendedName>
        <fullName evidence="7">Insulin-like domain-containing protein</fullName>
    </recommendedName>
</protein>
<dbReference type="InterPro" id="IPR022353">
    <property type="entry name" value="Insulin_CS"/>
</dbReference>
<dbReference type="PANTHER" id="PTHR13647:SF4">
    <property type="entry name" value="INSULIN-LIKE PEPTIDE 1-RELATED"/>
    <property type="match status" value="1"/>
</dbReference>
<dbReference type="Proteomes" id="UP000000673">
    <property type="component" value="Unassembled WGS sequence"/>
</dbReference>
<gene>
    <name evidence="8" type="ORF">AND_006819</name>
</gene>
<evidence type="ECO:0000313" key="9">
    <source>
        <dbReference type="EnsemblMetazoa" id="ADAC006819-PA"/>
    </source>
</evidence>
<dbReference type="AlphaFoldDB" id="W5JBY2"/>
<dbReference type="GO" id="GO:0005576">
    <property type="term" value="C:extracellular region"/>
    <property type="evidence" value="ECO:0007669"/>
    <property type="project" value="InterPro"/>
</dbReference>
<reference evidence="8" key="2">
    <citation type="submission" date="2010-05" db="EMBL/GenBank/DDBJ databases">
        <authorList>
            <person name="Almeida L.G."/>
            <person name="Nicolas M.F."/>
            <person name="Souza R.C."/>
            <person name="Vasconcelos A.T.R."/>
        </authorList>
    </citation>
    <scope>NUCLEOTIDE SEQUENCE</scope>
</reference>
<feature type="domain" description="Insulin-like" evidence="7">
    <location>
        <begin position="34"/>
        <end position="109"/>
    </location>
</feature>
<evidence type="ECO:0000256" key="6">
    <source>
        <dbReference type="SAM" id="SignalP"/>
    </source>
</evidence>
<evidence type="ECO:0000256" key="1">
    <source>
        <dbReference type="ARBA" id="ARBA00009034"/>
    </source>
</evidence>
<comment type="similarity">
    <text evidence="1">Belongs to the insulin family.</text>
</comment>